<evidence type="ECO:0000313" key="3">
    <source>
        <dbReference type="Proteomes" id="UP000634476"/>
    </source>
</evidence>
<keyword evidence="3" id="KW-1185">Reference proteome</keyword>
<dbReference type="AlphaFoldDB" id="A0A8J3WR45"/>
<gene>
    <name evidence="2" type="ORF">Pta02_11620</name>
</gene>
<evidence type="ECO:0000313" key="2">
    <source>
        <dbReference type="EMBL" id="GIH99153.1"/>
    </source>
</evidence>
<accession>A0A8J3WR45</accession>
<comment type="caution">
    <text evidence="2">The sequence shown here is derived from an EMBL/GenBank/DDBJ whole genome shotgun (WGS) entry which is preliminary data.</text>
</comment>
<feature type="compositionally biased region" description="Gly residues" evidence="1">
    <location>
        <begin position="1"/>
        <end position="13"/>
    </location>
</feature>
<dbReference type="Proteomes" id="UP000634476">
    <property type="component" value="Unassembled WGS sequence"/>
</dbReference>
<dbReference type="EMBL" id="BOOK01000005">
    <property type="protein sequence ID" value="GIH99153.1"/>
    <property type="molecule type" value="Genomic_DNA"/>
</dbReference>
<reference evidence="2" key="1">
    <citation type="submission" date="2021-01" db="EMBL/GenBank/DDBJ databases">
        <title>Whole genome shotgun sequence of Planobispora takensis NBRC 109077.</title>
        <authorList>
            <person name="Komaki H."/>
            <person name="Tamura T."/>
        </authorList>
    </citation>
    <scope>NUCLEOTIDE SEQUENCE</scope>
    <source>
        <strain evidence="2">NBRC 109077</strain>
    </source>
</reference>
<feature type="region of interest" description="Disordered" evidence="1">
    <location>
        <begin position="1"/>
        <end position="88"/>
    </location>
</feature>
<protein>
    <submittedName>
        <fullName evidence="2">Uncharacterized protein</fullName>
    </submittedName>
</protein>
<name>A0A8J3WR45_9ACTN</name>
<feature type="compositionally biased region" description="Gly residues" evidence="1">
    <location>
        <begin position="20"/>
        <end position="31"/>
    </location>
</feature>
<organism evidence="2 3">
    <name type="scientific">Planobispora takensis</name>
    <dbReference type="NCBI Taxonomy" id="1367882"/>
    <lineage>
        <taxon>Bacteria</taxon>
        <taxon>Bacillati</taxon>
        <taxon>Actinomycetota</taxon>
        <taxon>Actinomycetes</taxon>
        <taxon>Streptosporangiales</taxon>
        <taxon>Streptosporangiaceae</taxon>
        <taxon>Planobispora</taxon>
    </lineage>
</organism>
<sequence>MPGTTGAGAGGTGVRSPGYGQAGDPGTGETGPGAWDPGRQGPGPEGTGRRVPEESGLETGRWVPETDRPGARAASPGTGRGPGADRVL</sequence>
<evidence type="ECO:0000256" key="1">
    <source>
        <dbReference type="SAM" id="MobiDB-lite"/>
    </source>
</evidence>
<proteinExistence type="predicted"/>